<dbReference type="Proteomes" id="UP000712600">
    <property type="component" value="Unassembled WGS sequence"/>
</dbReference>
<dbReference type="InterPro" id="IPR011989">
    <property type="entry name" value="ARM-like"/>
</dbReference>
<feature type="region of interest" description="Disordered" evidence="1">
    <location>
        <begin position="50"/>
        <end position="81"/>
    </location>
</feature>
<accession>A0A8S9MYL8</accession>
<evidence type="ECO:0000256" key="1">
    <source>
        <dbReference type="SAM" id="MobiDB-lite"/>
    </source>
</evidence>
<proteinExistence type="predicted"/>
<gene>
    <name evidence="3" type="ORF">F2Q69_00056161</name>
</gene>
<dbReference type="InterPro" id="IPR045478">
    <property type="entry name" value="Exportin-5_C"/>
</dbReference>
<feature type="domain" description="Exportin-5 C-terminal" evidence="2">
    <location>
        <begin position="1"/>
        <end position="54"/>
    </location>
</feature>
<name>A0A8S9MYL8_BRACR</name>
<evidence type="ECO:0000259" key="2">
    <source>
        <dbReference type="Pfam" id="PF19273"/>
    </source>
</evidence>
<dbReference type="AlphaFoldDB" id="A0A8S9MYL8"/>
<protein>
    <recommendedName>
        <fullName evidence="2">Exportin-5 C-terminal domain-containing protein</fullName>
    </recommendedName>
</protein>
<organism evidence="3 4">
    <name type="scientific">Brassica cretica</name>
    <name type="common">Mustard</name>
    <dbReference type="NCBI Taxonomy" id="69181"/>
    <lineage>
        <taxon>Eukaryota</taxon>
        <taxon>Viridiplantae</taxon>
        <taxon>Streptophyta</taxon>
        <taxon>Embryophyta</taxon>
        <taxon>Tracheophyta</taxon>
        <taxon>Spermatophyta</taxon>
        <taxon>Magnoliopsida</taxon>
        <taxon>eudicotyledons</taxon>
        <taxon>Gunneridae</taxon>
        <taxon>Pentapetalae</taxon>
        <taxon>rosids</taxon>
        <taxon>malvids</taxon>
        <taxon>Brassicales</taxon>
        <taxon>Brassicaceae</taxon>
        <taxon>Brassiceae</taxon>
        <taxon>Brassica</taxon>
    </lineage>
</organism>
<dbReference type="EMBL" id="QGKX02002183">
    <property type="protein sequence ID" value="KAF3489145.1"/>
    <property type="molecule type" value="Genomic_DNA"/>
</dbReference>
<dbReference type="Pfam" id="PF19273">
    <property type="entry name" value="Exportin-5"/>
    <property type="match status" value="1"/>
</dbReference>
<comment type="caution">
    <text evidence="3">The sequence shown here is derived from an EMBL/GenBank/DDBJ whole genome shotgun (WGS) entry which is preliminary data.</text>
</comment>
<reference evidence="3" key="1">
    <citation type="submission" date="2019-12" db="EMBL/GenBank/DDBJ databases">
        <title>Genome sequencing and annotation of Brassica cretica.</title>
        <authorList>
            <person name="Studholme D.J."/>
            <person name="Sarris P."/>
        </authorList>
    </citation>
    <scope>NUCLEOTIDE SEQUENCE</scope>
    <source>
        <strain evidence="3">PFS-109/04</strain>
        <tissue evidence="3">Leaf</tissue>
    </source>
</reference>
<evidence type="ECO:0000313" key="4">
    <source>
        <dbReference type="Proteomes" id="UP000712600"/>
    </source>
</evidence>
<dbReference type="Gene3D" id="1.25.10.10">
    <property type="entry name" value="Leucine-rich Repeat Variant"/>
    <property type="match status" value="1"/>
</dbReference>
<evidence type="ECO:0000313" key="3">
    <source>
        <dbReference type="EMBL" id="KAF3489145.1"/>
    </source>
</evidence>
<sequence length="81" mass="8758">MESNAVNSADLVNLCREIVIYLSDRDPAPRQVLLSLPCLTPNDLRAFEEAMGKTPIRTRGPASTSEAKEDEGETIGLASVL</sequence>